<dbReference type="PANTHER" id="PTHR43423:SF1">
    <property type="entry name" value="ABC TRANSPORTER I FAMILY MEMBER 17"/>
    <property type="match status" value="1"/>
</dbReference>
<name>A0A165Y3B7_9BACI</name>
<reference evidence="4 5" key="1">
    <citation type="submission" date="2016-04" db="EMBL/GenBank/DDBJ databases">
        <title>Draft genome sequence of Aeribacillus pallidus 8m3 from petroleum reservoir.</title>
        <authorList>
            <person name="Poltaraus A.B."/>
            <person name="Nazina T.N."/>
            <person name="Tourova T.P."/>
            <person name="Malakho S.M."/>
            <person name="Korshunova A.V."/>
            <person name="Sokolova D.S."/>
        </authorList>
    </citation>
    <scope>NUCLEOTIDE SEQUENCE [LARGE SCALE GENOMIC DNA]</scope>
    <source>
        <strain evidence="4 5">8m3</strain>
    </source>
</reference>
<dbReference type="AlphaFoldDB" id="A0A165Y3B7"/>
<dbReference type="InterPro" id="IPR003593">
    <property type="entry name" value="AAA+_ATPase"/>
</dbReference>
<dbReference type="Gene3D" id="3.40.50.300">
    <property type="entry name" value="P-loop containing nucleotide triphosphate hydrolases"/>
    <property type="match status" value="1"/>
</dbReference>
<dbReference type="SUPFAM" id="SSF52540">
    <property type="entry name" value="P-loop containing nucleoside triphosphate hydrolases"/>
    <property type="match status" value="1"/>
</dbReference>
<keyword evidence="2" id="KW-0547">Nucleotide-binding</keyword>
<keyword evidence="1" id="KW-0813">Transport</keyword>
<keyword evidence="5" id="KW-1185">Reference proteome</keyword>
<protein>
    <submittedName>
        <fullName evidence="4">ABC transporter ATP-binding protein</fullName>
    </submittedName>
</protein>
<gene>
    <name evidence="4" type="ORF">AZI98_07480</name>
</gene>
<dbReference type="PROSITE" id="PS50893">
    <property type="entry name" value="ABC_TRANSPORTER_2"/>
    <property type="match status" value="1"/>
</dbReference>
<dbReference type="SMART" id="SM00382">
    <property type="entry name" value="AAA"/>
    <property type="match status" value="1"/>
</dbReference>
<dbReference type="PROSITE" id="PS00211">
    <property type="entry name" value="ABC_TRANSPORTER_1"/>
    <property type="match status" value="1"/>
</dbReference>
<dbReference type="GO" id="GO:0005524">
    <property type="term" value="F:ATP binding"/>
    <property type="evidence" value="ECO:0007669"/>
    <property type="project" value="UniProtKB-KW"/>
</dbReference>
<evidence type="ECO:0000256" key="3">
    <source>
        <dbReference type="ARBA" id="ARBA00022840"/>
    </source>
</evidence>
<accession>A0A165Y3B7</accession>
<evidence type="ECO:0000256" key="1">
    <source>
        <dbReference type="ARBA" id="ARBA00022448"/>
    </source>
</evidence>
<dbReference type="OrthoDB" id="9785080at2"/>
<proteinExistence type="predicted"/>
<dbReference type="InterPro" id="IPR017871">
    <property type="entry name" value="ABC_transporter-like_CS"/>
</dbReference>
<dbReference type="GO" id="GO:0016887">
    <property type="term" value="F:ATP hydrolysis activity"/>
    <property type="evidence" value="ECO:0007669"/>
    <property type="project" value="InterPro"/>
</dbReference>
<evidence type="ECO:0000313" key="4">
    <source>
        <dbReference type="EMBL" id="KZN96684.1"/>
    </source>
</evidence>
<dbReference type="InterPro" id="IPR003439">
    <property type="entry name" value="ABC_transporter-like_ATP-bd"/>
</dbReference>
<dbReference type="Proteomes" id="UP000076476">
    <property type="component" value="Unassembled WGS sequence"/>
</dbReference>
<sequence>MFHIKNLRYKDILYIDELKIEEKQVTCIIGQSGGGKTTLLKMLNHMLSPDQGEIVYKGRSLFEWNPIALRREVVMLSQQPVMFEGNIRENLNFGRILSEKEPLDDEKLKEALKFVCLQKKLEDDVEQLSGGEKQRLALARIFLMDPEVFLLDEPTSALDKGTEEKIMDAFIRYSKEKEKTVIMVTHSDTIPKTYADKVITINKPTGDNQ</sequence>
<comment type="caution">
    <text evidence="4">The sequence shown here is derived from an EMBL/GenBank/DDBJ whole genome shotgun (WGS) entry which is preliminary data.</text>
</comment>
<evidence type="ECO:0000313" key="5">
    <source>
        <dbReference type="Proteomes" id="UP000076476"/>
    </source>
</evidence>
<organism evidence="4 5">
    <name type="scientific">Aeribacillus pallidus</name>
    <dbReference type="NCBI Taxonomy" id="33936"/>
    <lineage>
        <taxon>Bacteria</taxon>
        <taxon>Bacillati</taxon>
        <taxon>Bacillota</taxon>
        <taxon>Bacilli</taxon>
        <taxon>Bacillales</taxon>
        <taxon>Bacillaceae</taxon>
        <taxon>Aeribacillus</taxon>
    </lineage>
</organism>
<keyword evidence="3 4" id="KW-0067">ATP-binding</keyword>
<dbReference type="Pfam" id="PF00005">
    <property type="entry name" value="ABC_tran"/>
    <property type="match status" value="1"/>
</dbReference>
<evidence type="ECO:0000256" key="2">
    <source>
        <dbReference type="ARBA" id="ARBA00022741"/>
    </source>
</evidence>
<dbReference type="EMBL" id="LWBR01000017">
    <property type="protein sequence ID" value="KZN96684.1"/>
    <property type="molecule type" value="Genomic_DNA"/>
</dbReference>
<dbReference type="InterPro" id="IPR027417">
    <property type="entry name" value="P-loop_NTPase"/>
</dbReference>
<dbReference type="STRING" id="33936.AZI98_07480"/>
<dbReference type="RefSeq" id="WP_063387700.1">
    <property type="nucleotide sequence ID" value="NZ_LWBR01000017.1"/>
</dbReference>
<dbReference type="PANTHER" id="PTHR43423">
    <property type="entry name" value="ABC TRANSPORTER I FAMILY MEMBER 17"/>
    <property type="match status" value="1"/>
</dbReference>